<protein>
    <recommendedName>
        <fullName evidence="4">DUF2029 domain-containing protein</fullName>
    </recommendedName>
</protein>
<dbReference type="Pfam" id="PF26314">
    <property type="entry name" value="MptA_B_family"/>
    <property type="match status" value="1"/>
</dbReference>
<evidence type="ECO:0000256" key="1">
    <source>
        <dbReference type="SAM" id="Phobius"/>
    </source>
</evidence>
<evidence type="ECO:0000313" key="3">
    <source>
        <dbReference type="Proteomes" id="UP000486602"/>
    </source>
</evidence>
<keyword evidence="1" id="KW-1133">Transmembrane helix</keyword>
<feature type="transmembrane region" description="Helical" evidence="1">
    <location>
        <begin position="31"/>
        <end position="48"/>
    </location>
</feature>
<feature type="transmembrane region" description="Helical" evidence="1">
    <location>
        <begin position="406"/>
        <end position="424"/>
    </location>
</feature>
<proteinExistence type="predicted"/>
<evidence type="ECO:0008006" key="4">
    <source>
        <dbReference type="Google" id="ProtNLM"/>
    </source>
</evidence>
<keyword evidence="1" id="KW-0472">Membrane</keyword>
<dbReference type="Proteomes" id="UP000486602">
    <property type="component" value="Unassembled WGS sequence"/>
</dbReference>
<feature type="transmembrane region" description="Helical" evidence="1">
    <location>
        <begin position="55"/>
        <end position="73"/>
    </location>
</feature>
<sequence>MKLERSKLALILAPIYILGFIALTGVERSNFSLLLTVYSALFVIYFVAVKYKLRYGLFAAILLFAGTRIPFFFDLPQLSDDFYRFIWDGMLLNEGLNPIGRVPSAQHIYDFKDTAFAELLLGKMNSPDYSSVYPTFHQLFFGLAYFFSGRDLLANVNVMRAFIVIFEFTFFLVLLVRGQNKEQNFVYGYLLNPLIVMEGVGNVHFEAVMLPWIAIALIDFSSTRYLRVAVTWTSGILVKLTPAILGPMLLFRMEPKSRFYFIMSSLFILFVFLGMLQPWTLFTDLSNGLGLYFGSFEFNASIYYLLREILTPLVGYNPISFLAPLLAFIAFGLIVAVSWYRRKSNIFELALVVFLIYLLFSTTVHPWYIIPVVYLAIRSGREYILIWSFTAILSYTHYMGELGPKWVYLSVEYCLLGLAIFMESKRKRWLQPKLRG</sequence>
<gene>
    <name evidence="2" type="ORF">G3O08_13280</name>
</gene>
<feature type="transmembrane region" description="Helical" evidence="1">
    <location>
        <begin position="346"/>
        <end position="370"/>
    </location>
</feature>
<reference evidence="2 3" key="1">
    <citation type="submission" date="2020-02" db="EMBL/GenBank/DDBJ databases">
        <title>Out from the shadows clarifying the taxonomy of the family Cryomorphaceae and related taxa by utilizing the GTDB taxonomic framework.</title>
        <authorList>
            <person name="Bowman J.P."/>
        </authorList>
    </citation>
    <scope>NUCLEOTIDE SEQUENCE [LARGE SCALE GENOMIC DNA]</scope>
    <source>
        <strain evidence="2 3">QSSC 1-22</strain>
    </source>
</reference>
<name>A0A7K3WS30_9FLAO</name>
<feature type="transmembrane region" description="Helical" evidence="1">
    <location>
        <begin position="158"/>
        <end position="177"/>
    </location>
</feature>
<dbReference type="AlphaFoldDB" id="A0A7K3WS30"/>
<accession>A0A7K3WS30</accession>
<feature type="transmembrane region" description="Helical" evidence="1">
    <location>
        <begin position="289"/>
        <end position="306"/>
    </location>
</feature>
<keyword evidence="1" id="KW-0812">Transmembrane</keyword>
<feature type="transmembrane region" description="Helical" evidence="1">
    <location>
        <begin position="318"/>
        <end position="340"/>
    </location>
</feature>
<evidence type="ECO:0000313" key="2">
    <source>
        <dbReference type="EMBL" id="NEN24477.1"/>
    </source>
</evidence>
<organism evidence="2 3">
    <name type="scientific">Cryomorpha ignava</name>
    <dbReference type="NCBI Taxonomy" id="101383"/>
    <lineage>
        <taxon>Bacteria</taxon>
        <taxon>Pseudomonadati</taxon>
        <taxon>Bacteroidota</taxon>
        <taxon>Flavobacteriia</taxon>
        <taxon>Flavobacteriales</taxon>
        <taxon>Cryomorphaceae</taxon>
        <taxon>Cryomorpha</taxon>
    </lineage>
</organism>
<feature type="transmembrane region" description="Helical" evidence="1">
    <location>
        <begin position="189"/>
        <end position="218"/>
    </location>
</feature>
<comment type="caution">
    <text evidence="2">The sequence shown here is derived from an EMBL/GenBank/DDBJ whole genome shotgun (WGS) entry which is preliminary data.</text>
</comment>
<keyword evidence="3" id="KW-1185">Reference proteome</keyword>
<dbReference type="RefSeq" id="WP_163285871.1">
    <property type="nucleotide sequence ID" value="NZ_JAAGVY010000026.1"/>
</dbReference>
<dbReference type="EMBL" id="JAAGVY010000026">
    <property type="protein sequence ID" value="NEN24477.1"/>
    <property type="molecule type" value="Genomic_DNA"/>
</dbReference>
<feature type="transmembrane region" description="Helical" evidence="1">
    <location>
        <begin position="230"/>
        <end position="251"/>
    </location>
</feature>
<feature type="transmembrane region" description="Helical" evidence="1">
    <location>
        <begin position="258"/>
        <end position="277"/>
    </location>
</feature>
<feature type="transmembrane region" description="Helical" evidence="1">
    <location>
        <begin position="7"/>
        <end position="25"/>
    </location>
</feature>